<keyword evidence="1" id="KW-0812">Transmembrane</keyword>
<gene>
    <name evidence="2" type="ORF">RND81_07G093500</name>
</gene>
<accession>A0AAW1JPB4</accession>
<keyword evidence="1" id="KW-0472">Membrane</keyword>
<sequence length="113" mass="12955">MLAPVTFMLSLIILSIAKIVFPGQLLYLIGSSEQKKKTIFLRATPLFRFTRFIIMSSSFTYSRCVGPQSQYISNTRKPESFLIWVRIGGLRTWLNPLNQVGGGERQSESFRYL</sequence>
<evidence type="ECO:0008006" key="4">
    <source>
        <dbReference type="Google" id="ProtNLM"/>
    </source>
</evidence>
<reference evidence="2" key="1">
    <citation type="submission" date="2024-03" db="EMBL/GenBank/DDBJ databases">
        <title>WGS assembly of Saponaria officinalis var. Norfolk2.</title>
        <authorList>
            <person name="Jenkins J."/>
            <person name="Shu S."/>
            <person name="Grimwood J."/>
            <person name="Barry K."/>
            <person name="Goodstein D."/>
            <person name="Schmutz J."/>
            <person name="Leebens-Mack J."/>
            <person name="Osbourn A."/>
        </authorList>
    </citation>
    <scope>NUCLEOTIDE SEQUENCE [LARGE SCALE GENOMIC DNA]</scope>
    <source>
        <strain evidence="2">JIC</strain>
    </source>
</reference>
<keyword evidence="3" id="KW-1185">Reference proteome</keyword>
<evidence type="ECO:0000256" key="1">
    <source>
        <dbReference type="SAM" id="Phobius"/>
    </source>
</evidence>
<feature type="transmembrane region" description="Helical" evidence="1">
    <location>
        <begin position="6"/>
        <end position="29"/>
    </location>
</feature>
<protein>
    <recommendedName>
        <fullName evidence="4">Secreted protein</fullName>
    </recommendedName>
</protein>
<organism evidence="2 3">
    <name type="scientific">Saponaria officinalis</name>
    <name type="common">Common soapwort</name>
    <name type="synonym">Lychnis saponaria</name>
    <dbReference type="NCBI Taxonomy" id="3572"/>
    <lineage>
        <taxon>Eukaryota</taxon>
        <taxon>Viridiplantae</taxon>
        <taxon>Streptophyta</taxon>
        <taxon>Embryophyta</taxon>
        <taxon>Tracheophyta</taxon>
        <taxon>Spermatophyta</taxon>
        <taxon>Magnoliopsida</taxon>
        <taxon>eudicotyledons</taxon>
        <taxon>Gunneridae</taxon>
        <taxon>Pentapetalae</taxon>
        <taxon>Caryophyllales</taxon>
        <taxon>Caryophyllaceae</taxon>
        <taxon>Caryophylleae</taxon>
        <taxon>Saponaria</taxon>
    </lineage>
</organism>
<evidence type="ECO:0000313" key="3">
    <source>
        <dbReference type="Proteomes" id="UP001443914"/>
    </source>
</evidence>
<proteinExistence type="predicted"/>
<evidence type="ECO:0000313" key="2">
    <source>
        <dbReference type="EMBL" id="KAK9705934.1"/>
    </source>
</evidence>
<dbReference type="EMBL" id="JBDFQZ010000007">
    <property type="protein sequence ID" value="KAK9705934.1"/>
    <property type="molecule type" value="Genomic_DNA"/>
</dbReference>
<dbReference type="AlphaFoldDB" id="A0AAW1JPB4"/>
<comment type="caution">
    <text evidence="2">The sequence shown here is derived from an EMBL/GenBank/DDBJ whole genome shotgun (WGS) entry which is preliminary data.</text>
</comment>
<name>A0AAW1JPB4_SAPOF</name>
<keyword evidence="1" id="KW-1133">Transmembrane helix</keyword>
<dbReference type="Proteomes" id="UP001443914">
    <property type="component" value="Unassembled WGS sequence"/>
</dbReference>